<evidence type="ECO:0000313" key="6">
    <source>
        <dbReference type="EMBL" id="KAL3787008.1"/>
    </source>
</evidence>
<evidence type="ECO:0000259" key="4">
    <source>
        <dbReference type="Pfam" id="PF00149"/>
    </source>
</evidence>
<keyword evidence="3" id="KW-0547">Nucleotide-binding</keyword>
<dbReference type="Gene3D" id="3.90.780.10">
    <property type="entry name" value="5'-Nucleotidase, C-terminal domain"/>
    <property type="match status" value="1"/>
</dbReference>
<protein>
    <submittedName>
        <fullName evidence="6">Uncharacterized protein</fullName>
    </submittedName>
</protein>
<dbReference type="SUPFAM" id="SSF56300">
    <property type="entry name" value="Metallo-dependent phosphatases"/>
    <property type="match status" value="1"/>
</dbReference>
<evidence type="ECO:0000256" key="3">
    <source>
        <dbReference type="RuleBase" id="RU362119"/>
    </source>
</evidence>
<dbReference type="PANTHER" id="PTHR11575">
    <property type="entry name" value="5'-NUCLEOTIDASE-RELATED"/>
    <property type="match status" value="1"/>
</dbReference>
<dbReference type="Gene3D" id="3.60.21.10">
    <property type="match status" value="1"/>
</dbReference>
<organism evidence="6 7">
    <name type="scientific">Cyclotella atomus</name>
    <dbReference type="NCBI Taxonomy" id="382360"/>
    <lineage>
        <taxon>Eukaryota</taxon>
        <taxon>Sar</taxon>
        <taxon>Stramenopiles</taxon>
        <taxon>Ochrophyta</taxon>
        <taxon>Bacillariophyta</taxon>
        <taxon>Coscinodiscophyceae</taxon>
        <taxon>Thalassiosirophycidae</taxon>
        <taxon>Stephanodiscales</taxon>
        <taxon>Stephanodiscaceae</taxon>
        <taxon>Cyclotella</taxon>
    </lineage>
</organism>
<keyword evidence="7" id="KW-1185">Reference proteome</keyword>
<keyword evidence="3" id="KW-0378">Hydrolase</keyword>
<proteinExistence type="inferred from homology"/>
<comment type="similarity">
    <text evidence="1 3">Belongs to the 5'-nucleotidase family.</text>
</comment>
<dbReference type="PANTHER" id="PTHR11575:SF48">
    <property type="entry name" value="5'-NUCLEOTIDASE"/>
    <property type="match status" value="1"/>
</dbReference>
<dbReference type="AlphaFoldDB" id="A0ABD3PH17"/>
<dbReference type="Pfam" id="PF00149">
    <property type="entry name" value="Metallophos"/>
    <property type="match status" value="1"/>
</dbReference>
<evidence type="ECO:0000259" key="5">
    <source>
        <dbReference type="Pfam" id="PF02872"/>
    </source>
</evidence>
<dbReference type="InterPro" id="IPR006179">
    <property type="entry name" value="5_nucleotidase/apyrase"/>
</dbReference>
<comment type="caution">
    <text evidence="6">The sequence shown here is derived from an EMBL/GenBank/DDBJ whole genome shotgun (WGS) entry which is preliminary data.</text>
</comment>
<sequence length="565" mass="62709">MAPTTHRLSIICVNDVYSFDDADSNDHPRGGWSRASSLIKSLKRQCADSSSDETVLITANGDVLGGSSFLQHTQGRVAVEVMNTIPVDIAVLGNHEFDFGDEALMDRIRESNCKWIGSNVYYPSDDGSSVEGYFPGVYGDGVVYNLHDDLKLGVFGLCTKQTPKISYPSQKVKFDEDVISVARKTCHGLKSRGAHVIVAITHMSEAEDLLLAADNDAGVDLIVGGHEHEPFSTMVHREDRDNNQNDTKCNQKHNQSGVLVFKCGMNAYWVGSVHLDIEYDSGDDKQRTRVNSVSTSYCMHAVSSQTPEDAQVTRIVQKHRKKTEKDMLVASFGEDMASQLNLDDVIATIKRPDNNCIIPPLDTRMSSVRRREATGSNLVADAMRWILKTHIEPEYAALPMLAMINGGFIRADRLYQPGSFTVRHLLKELPFPRGMVVLRLEGRHLKDALAQQLKGSSRGPTGAFPHLSHNARMKYYISSSASDDEIIHIESLTVDGSEVADTQEYLTAVTGFVADGSEGCTSWLHSCRIENDAWRDRLMCYVVLKYLQHCSVILPQLEGRLIRLS</sequence>
<keyword evidence="2" id="KW-0732">Signal</keyword>
<evidence type="ECO:0000256" key="2">
    <source>
        <dbReference type="ARBA" id="ARBA00022729"/>
    </source>
</evidence>
<dbReference type="InterPro" id="IPR004843">
    <property type="entry name" value="Calcineurin-like_PHP"/>
</dbReference>
<dbReference type="Pfam" id="PF02872">
    <property type="entry name" value="5_nucleotid_C"/>
    <property type="match status" value="1"/>
</dbReference>
<feature type="domain" description="5'-Nucleotidase C-terminal" evidence="5">
    <location>
        <begin position="346"/>
        <end position="520"/>
    </location>
</feature>
<dbReference type="Proteomes" id="UP001530400">
    <property type="component" value="Unassembled WGS sequence"/>
</dbReference>
<dbReference type="InterPro" id="IPR036907">
    <property type="entry name" value="5'-Nucleotdase_C_sf"/>
</dbReference>
<dbReference type="InterPro" id="IPR008334">
    <property type="entry name" value="5'-Nucleotdase_C"/>
</dbReference>
<dbReference type="GO" id="GO:0016787">
    <property type="term" value="F:hydrolase activity"/>
    <property type="evidence" value="ECO:0007669"/>
    <property type="project" value="UniProtKB-KW"/>
</dbReference>
<reference evidence="6 7" key="1">
    <citation type="submission" date="2024-10" db="EMBL/GenBank/DDBJ databases">
        <title>Updated reference genomes for cyclostephanoid diatoms.</title>
        <authorList>
            <person name="Roberts W.R."/>
            <person name="Alverson A.J."/>
        </authorList>
    </citation>
    <scope>NUCLEOTIDE SEQUENCE [LARGE SCALE GENOMIC DNA]</scope>
    <source>
        <strain evidence="6 7">AJA010-31</strain>
    </source>
</reference>
<name>A0ABD3PH17_9STRA</name>
<evidence type="ECO:0000256" key="1">
    <source>
        <dbReference type="ARBA" id="ARBA00006654"/>
    </source>
</evidence>
<feature type="domain" description="Calcineurin-like phosphoesterase" evidence="4">
    <location>
        <begin position="9"/>
        <end position="230"/>
    </location>
</feature>
<accession>A0ABD3PH17</accession>
<evidence type="ECO:0000313" key="7">
    <source>
        <dbReference type="Proteomes" id="UP001530400"/>
    </source>
</evidence>
<dbReference type="SUPFAM" id="SSF55816">
    <property type="entry name" value="5'-nucleotidase (syn. UDP-sugar hydrolase), C-terminal domain"/>
    <property type="match status" value="1"/>
</dbReference>
<dbReference type="GO" id="GO:0000166">
    <property type="term" value="F:nucleotide binding"/>
    <property type="evidence" value="ECO:0007669"/>
    <property type="project" value="UniProtKB-KW"/>
</dbReference>
<dbReference type="EMBL" id="JALLPJ020000628">
    <property type="protein sequence ID" value="KAL3787008.1"/>
    <property type="molecule type" value="Genomic_DNA"/>
</dbReference>
<gene>
    <name evidence="6" type="ORF">ACHAWO_008121</name>
</gene>
<dbReference type="InterPro" id="IPR029052">
    <property type="entry name" value="Metallo-depent_PP-like"/>
</dbReference>
<dbReference type="PRINTS" id="PR01607">
    <property type="entry name" value="APYRASEFAMLY"/>
</dbReference>